<gene>
    <name evidence="2" type="ORF">FD13_GL001986</name>
</gene>
<dbReference type="InterPro" id="IPR006056">
    <property type="entry name" value="RidA"/>
</dbReference>
<dbReference type="STRING" id="1423803.FD13_GL001986"/>
<evidence type="ECO:0000256" key="1">
    <source>
        <dbReference type="ARBA" id="ARBA00010552"/>
    </source>
</evidence>
<accession>A0A0R2DG61</accession>
<dbReference type="GO" id="GO:0005829">
    <property type="term" value="C:cytosol"/>
    <property type="evidence" value="ECO:0007669"/>
    <property type="project" value="TreeGrafter"/>
</dbReference>
<comment type="caution">
    <text evidence="2">The sequence shown here is derived from an EMBL/GenBank/DDBJ whole genome shotgun (WGS) entry which is preliminary data.</text>
</comment>
<keyword evidence="3" id="KW-1185">Reference proteome</keyword>
<dbReference type="Pfam" id="PF01042">
    <property type="entry name" value="Ribonuc_L-PSP"/>
    <property type="match status" value="1"/>
</dbReference>
<protein>
    <submittedName>
        <fullName evidence="2">Uncharacterized protein</fullName>
    </submittedName>
</protein>
<organism evidence="2 3">
    <name type="scientific">Levilactobacillus senmaizukei DSM 21775 = NBRC 103853</name>
    <dbReference type="NCBI Taxonomy" id="1423803"/>
    <lineage>
        <taxon>Bacteria</taxon>
        <taxon>Bacillati</taxon>
        <taxon>Bacillota</taxon>
        <taxon>Bacilli</taxon>
        <taxon>Lactobacillales</taxon>
        <taxon>Lactobacillaceae</taxon>
        <taxon>Levilactobacillus</taxon>
    </lineage>
</organism>
<sequence>MNDIPKAIGPYAAYRRTEDLIITSGQLPLDPATNEFAGTDTYTQAKQSLTNIAAILNSEGSDLDHTLKLTVYLKDLADFESVNKVFREMLHEPYPARTAFEVSRLPKDALVEIEAIAAFDH</sequence>
<dbReference type="SUPFAM" id="SSF55298">
    <property type="entry name" value="YjgF-like"/>
    <property type="match status" value="1"/>
</dbReference>
<dbReference type="NCBIfam" id="TIGR00004">
    <property type="entry name" value="Rid family detoxifying hydrolase"/>
    <property type="match status" value="1"/>
</dbReference>
<dbReference type="AlphaFoldDB" id="A0A0R2DG61"/>
<dbReference type="PANTHER" id="PTHR11803:SF39">
    <property type="entry name" value="2-IMINOBUTANOATE_2-IMINOPROPANOATE DEAMINASE"/>
    <property type="match status" value="1"/>
</dbReference>
<dbReference type="PATRIC" id="fig|1423803.3.peg.2045"/>
<proteinExistence type="inferred from homology"/>
<dbReference type="CDD" id="cd00448">
    <property type="entry name" value="YjgF_YER057c_UK114_family"/>
    <property type="match status" value="1"/>
</dbReference>
<comment type="similarity">
    <text evidence="1">Belongs to the RutC family.</text>
</comment>
<dbReference type="FunFam" id="3.30.1330.40:FF:000001">
    <property type="entry name" value="L-PSP family endoribonuclease"/>
    <property type="match status" value="1"/>
</dbReference>
<dbReference type="Gene3D" id="3.30.1330.40">
    <property type="entry name" value="RutC-like"/>
    <property type="match status" value="1"/>
</dbReference>
<dbReference type="RefSeq" id="WP_061776330.1">
    <property type="nucleotide sequence ID" value="NZ_AYZH01000008.1"/>
</dbReference>
<dbReference type="InterPro" id="IPR006175">
    <property type="entry name" value="YjgF/YER057c/UK114"/>
</dbReference>
<dbReference type="InterPro" id="IPR035959">
    <property type="entry name" value="RutC-like_sf"/>
</dbReference>
<name>A0A0R2DG61_9LACO</name>
<evidence type="ECO:0000313" key="2">
    <source>
        <dbReference type="EMBL" id="KRN02307.1"/>
    </source>
</evidence>
<evidence type="ECO:0000313" key="3">
    <source>
        <dbReference type="Proteomes" id="UP000051589"/>
    </source>
</evidence>
<dbReference type="OrthoDB" id="9803101at2"/>
<dbReference type="Proteomes" id="UP000051589">
    <property type="component" value="Unassembled WGS sequence"/>
</dbReference>
<dbReference type="PANTHER" id="PTHR11803">
    <property type="entry name" value="2-IMINOBUTANOATE/2-IMINOPROPANOATE DEAMINASE RIDA"/>
    <property type="match status" value="1"/>
</dbReference>
<dbReference type="GO" id="GO:0019239">
    <property type="term" value="F:deaminase activity"/>
    <property type="evidence" value="ECO:0007669"/>
    <property type="project" value="TreeGrafter"/>
</dbReference>
<dbReference type="EMBL" id="AYZH01000008">
    <property type="protein sequence ID" value="KRN02307.1"/>
    <property type="molecule type" value="Genomic_DNA"/>
</dbReference>
<reference evidence="2 3" key="1">
    <citation type="journal article" date="2015" name="Genome Announc.">
        <title>Expanding the biotechnology potential of lactobacilli through comparative genomics of 213 strains and associated genera.</title>
        <authorList>
            <person name="Sun Z."/>
            <person name="Harris H.M."/>
            <person name="McCann A."/>
            <person name="Guo C."/>
            <person name="Argimon S."/>
            <person name="Zhang W."/>
            <person name="Yang X."/>
            <person name="Jeffery I.B."/>
            <person name="Cooney J.C."/>
            <person name="Kagawa T.F."/>
            <person name="Liu W."/>
            <person name="Song Y."/>
            <person name="Salvetti E."/>
            <person name="Wrobel A."/>
            <person name="Rasinkangas P."/>
            <person name="Parkhill J."/>
            <person name="Rea M.C."/>
            <person name="O'Sullivan O."/>
            <person name="Ritari J."/>
            <person name="Douillard F.P."/>
            <person name="Paul Ross R."/>
            <person name="Yang R."/>
            <person name="Briner A.E."/>
            <person name="Felis G.E."/>
            <person name="de Vos W.M."/>
            <person name="Barrangou R."/>
            <person name="Klaenhammer T.R."/>
            <person name="Caufield P.W."/>
            <person name="Cui Y."/>
            <person name="Zhang H."/>
            <person name="O'Toole P.W."/>
        </authorList>
    </citation>
    <scope>NUCLEOTIDE SEQUENCE [LARGE SCALE GENOMIC DNA]</scope>
    <source>
        <strain evidence="2 3">DSM 21775</strain>
    </source>
</reference>